<reference evidence="3 4" key="2">
    <citation type="submission" date="2013-09" db="EMBL/GenBank/DDBJ databases">
        <title>Whole genome comparison of six Crocosphaera watsonii strains with differing phenotypes.</title>
        <authorList>
            <person name="Bench S.R."/>
            <person name="Heller P."/>
            <person name="Frank I."/>
            <person name="Arciniega M."/>
            <person name="Shilova I.N."/>
            <person name="Zehr J.P."/>
        </authorList>
    </citation>
    <scope>NUCLEOTIDE SEQUENCE [LARGE SCALE GENOMIC DNA]</scope>
    <source>
        <strain evidence="3 4">WH 0005</strain>
    </source>
</reference>
<gene>
    <name evidence="3" type="ORF">CWATWH0005_1362</name>
</gene>
<evidence type="ECO:0000256" key="2">
    <source>
        <dbReference type="RuleBase" id="RU363072"/>
    </source>
</evidence>
<accession>T2IPD7</accession>
<dbReference type="Proteomes" id="UP000017981">
    <property type="component" value="Unassembled WGS sequence"/>
</dbReference>
<name>T2IPD7_CROWT</name>
<dbReference type="GO" id="GO:0016020">
    <property type="term" value="C:membrane"/>
    <property type="evidence" value="ECO:0007669"/>
    <property type="project" value="InterPro"/>
</dbReference>
<evidence type="ECO:0000313" key="3">
    <source>
        <dbReference type="EMBL" id="CCQ54898.1"/>
    </source>
</evidence>
<dbReference type="InterPro" id="IPR038673">
    <property type="entry name" value="OprB_sf"/>
</dbReference>
<protein>
    <submittedName>
        <fullName evidence="3">Possible porin</fullName>
    </submittedName>
</protein>
<dbReference type="AlphaFoldDB" id="T2IPD7"/>
<sequence length="110" mass="12161">MGRGKSAEIWTGGGGFAFPDLFKEGNLLGIFAGVQPYHGGRQRPYLGERQGFFNLPSRNPITAEVFYRYQLTDNISLTPGVIWISNPDQFVNIQGADDEVIGTLRGTFSF</sequence>
<dbReference type="InterPro" id="IPR007049">
    <property type="entry name" value="Carb-sel_porin_OprB"/>
</dbReference>
<dbReference type="EMBL" id="CAQL01000252">
    <property type="protein sequence ID" value="CCQ54898.1"/>
    <property type="molecule type" value="Genomic_DNA"/>
</dbReference>
<dbReference type="Gene3D" id="2.40.160.180">
    <property type="entry name" value="Carbohydrate-selective porin OprB"/>
    <property type="match status" value="1"/>
</dbReference>
<reference evidence="3 4" key="1">
    <citation type="submission" date="2013-01" db="EMBL/GenBank/DDBJ databases">
        <authorList>
            <person name="Bench S."/>
        </authorList>
    </citation>
    <scope>NUCLEOTIDE SEQUENCE [LARGE SCALE GENOMIC DNA]</scope>
    <source>
        <strain evidence="3 4">WH 0005</strain>
    </source>
</reference>
<dbReference type="GO" id="GO:0008643">
    <property type="term" value="P:carbohydrate transport"/>
    <property type="evidence" value="ECO:0007669"/>
    <property type="project" value="InterPro"/>
</dbReference>
<comment type="similarity">
    <text evidence="1 2">Belongs to the OprB family.</text>
</comment>
<organism evidence="3 4">
    <name type="scientific">Crocosphaera watsonii WH 0005</name>
    <dbReference type="NCBI Taxonomy" id="423472"/>
    <lineage>
        <taxon>Bacteria</taxon>
        <taxon>Bacillati</taxon>
        <taxon>Cyanobacteriota</taxon>
        <taxon>Cyanophyceae</taxon>
        <taxon>Oscillatoriophycideae</taxon>
        <taxon>Chroococcales</taxon>
        <taxon>Aphanothecaceae</taxon>
        <taxon>Crocosphaera</taxon>
    </lineage>
</organism>
<evidence type="ECO:0000313" key="4">
    <source>
        <dbReference type="Proteomes" id="UP000017981"/>
    </source>
</evidence>
<evidence type="ECO:0000256" key="1">
    <source>
        <dbReference type="ARBA" id="ARBA00008769"/>
    </source>
</evidence>
<dbReference type="Pfam" id="PF04966">
    <property type="entry name" value="OprB"/>
    <property type="match status" value="1"/>
</dbReference>
<dbReference type="GO" id="GO:0015288">
    <property type="term" value="F:porin activity"/>
    <property type="evidence" value="ECO:0007669"/>
    <property type="project" value="InterPro"/>
</dbReference>
<comment type="caution">
    <text evidence="3">The sequence shown here is derived from an EMBL/GenBank/DDBJ whole genome shotgun (WGS) entry which is preliminary data.</text>
</comment>
<proteinExistence type="inferred from homology"/>